<feature type="transmembrane region" description="Helical" evidence="7">
    <location>
        <begin position="154"/>
        <end position="176"/>
    </location>
</feature>
<evidence type="ECO:0000256" key="3">
    <source>
        <dbReference type="ARBA" id="ARBA00022692"/>
    </source>
</evidence>
<keyword evidence="3 6" id="KW-0812">Transmembrane</keyword>
<dbReference type="Gene3D" id="1.10.3470.10">
    <property type="entry name" value="ABC transporter involved in vitamin B12 uptake, BtuC"/>
    <property type="match status" value="1"/>
</dbReference>
<dbReference type="EMBL" id="MTKO01000060">
    <property type="protein sequence ID" value="RWX46564.1"/>
    <property type="molecule type" value="Genomic_DNA"/>
</dbReference>
<protein>
    <submittedName>
        <fullName evidence="8">Zinc transport system permease protein</fullName>
    </submittedName>
</protein>
<feature type="transmembrane region" description="Helical" evidence="7">
    <location>
        <begin position="267"/>
        <end position="287"/>
    </location>
</feature>
<keyword evidence="9" id="KW-1185">Reference proteome</keyword>
<evidence type="ECO:0000256" key="7">
    <source>
        <dbReference type="SAM" id="Phobius"/>
    </source>
</evidence>
<dbReference type="PANTHER" id="PTHR30477">
    <property type="entry name" value="ABC-TRANSPORTER METAL-BINDING PROTEIN"/>
    <property type="match status" value="1"/>
</dbReference>
<evidence type="ECO:0000313" key="8">
    <source>
        <dbReference type="EMBL" id="RWX46564.1"/>
    </source>
</evidence>
<feature type="transmembrane region" description="Helical" evidence="7">
    <location>
        <begin position="110"/>
        <end position="134"/>
    </location>
</feature>
<sequence length="297" mass="31728">MDFIYDIFKNWAVQGYLPSIFEHTFMIRGLIAALIIGPLLGAIGTVVVTKRLSFFTQTIGNAAMSGVAIGLLIGEPVDGTYAGLYGFCLIVALLMTFVKNRTRLANDTIIGVVLAQVLGLGIILMIVVTSQFNIHQVEGILFGSLITLNDQDLIVLTIASLVVGILFAFNFNRFMLASFNRTLAKARGLSPVFLEYLFVTLMTIVVVASLKLIGALLVLVLIVVPAAGAQLVAPNLRWFVWLSVIFSTISTASGLLLSGLLPVPSGAVIALVSSVLFYGALLSRPLLSRGGPNQGEI</sequence>
<reference evidence="8 9" key="1">
    <citation type="submission" date="2017-01" db="EMBL/GenBank/DDBJ databases">
        <title>The cable genome- insights into the physiology and evolution of filamentous bacteria capable of sulfide oxidation via long distance electron transfer.</title>
        <authorList>
            <person name="Schreiber L."/>
            <person name="Bjerg J.T."/>
            <person name="Boggild A."/>
            <person name="Van De Vossenberg J."/>
            <person name="Meysman F."/>
            <person name="Nielsen L.P."/>
            <person name="Schramm A."/>
            <person name="Kjeldsen K.U."/>
        </authorList>
    </citation>
    <scope>NUCLEOTIDE SEQUENCE [LARGE SCALE GENOMIC DNA]</scope>
    <source>
        <strain evidence="8">MCF</strain>
    </source>
</reference>
<evidence type="ECO:0000256" key="4">
    <source>
        <dbReference type="ARBA" id="ARBA00022989"/>
    </source>
</evidence>
<comment type="subcellular location">
    <subcellularLocation>
        <location evidence="6">Cell membrane</location>
        <topology evidence="6">Multi-pass membrane protein</topology>
    </subcellularLocation>
    <subcellularLocation>
        <location evidence="1">Membrane</location>
        <topology evidence="1">Multi-pass membrane protein</topology>
    </subcellularLocation>
</comment>
<dbReference type="InterPro" id="IPR001626">
    <property type="entry name" value="ABC_TroCD"/>
</dbReference>
<keyword evidence="5 7" id="KW-0472">Membrane</keyword>
<comment type="caution">
    <text evidence="8">The sequence shown here is derived from an EMBL/GenBank/DDBJ whole genome shotgun (WGS) entry which is preliminary data.</text>
</comment>
<dbReference type="SUPFAM" id="SSF81345">
    <property type="entry name" value="ABC transporter involved in vitamin B12 uptake, BtuC"/>
    <property type="match status" value="1"/>
</dbReference>
<keyword evidence="6" id="KW-0813">Transport</keyword>
<feature type="transmembrane region" description="Helical" evidence="7">
    <location>
        <begin position="213"/>
        <end position="232"/>
    </location>
</feature>
<feature type="transmembrane region" description="Helical" evidence="7">
    <location>
        <begin position="239"/>
        <end position="261"/>
    </location>
</feature>
<keyword evidence="4 7" id="KW-1133">Transmembrane helix</keyword>
<name>A0A444J0A8_9BACT</name>
<evidence type="ECO:0000256" key="5">
    <source>
        <dbReference type="ARBA" id="ARBA00023136"/>
    </source>
</evidence>
<dbReference type="PANTHER" id="PTHR30477:SF18">
    <property type="entry name" value="METAL TRANSPORT SYSTEM MEMBRANE PROTEIN CT_417-RELATED"/>
    <property type="match status" value="1"/>
</dbReference>
<evidence type="ECO:0000313" key="9">
    <source>
        <dbReference type="Proteomes" id="UP000287853"/>
    </source>
</evidence>
<organism evidence="8 9">
    <name type="scientific">Candidatus Electrothrix aarhusensis</name>
    <dbReference type="NCBI Taxonomy" id="1859131"/>
    <lineage>
        <taxon>Bacteria</taxon>
        <taxon>Pseudomonadati</taxon>
        <taxon>Thermodesulfobacteriota</taxon>
        <taxon>Desulfobulbia</taxon>
        <taxon>Desulfobulbales</taxon>
        <taxon>Desulfobulbaceae</taxon>
        <taxon>Candidatus Electrothrix</taxon>
    </lineage>
</organism>
<dbReference type="Pfam" id="PF00950">
    <property type="entry name" value="ABC-3"/>
    <property type="match status" value="1"/>
</dbReference>
<feature type="transmembrane region" description="Helical" evidence="7">
    <location>
        <begin position="25"/>
        <end position="47"/>
    </location>
</feature>
<feature type="transmembrane region" description="Helical" evidence="7">
    <location>
        <begin position="54"/>
        <end position="73"/>
    </location>
</feature>
<dbReference type="GO" id="GO:0043190">
    <property type="term" value="C:ATP-binding cassette (ABC) transporter complex"/>
    <property type="evidence" value="ECO:0007669"/>
    <property type="project" value="InterPro"/>
</dbReference>
<comment type="similarity">
    <text evidence="2 6">Belongs to the ABC-3 integral membrane protein family.</text>
</comment>
<dbReference type="GO" id="GO:0055085">
    <property type="term" value="P:transmembrane transport"/>
    <property type="evidence" value="ECO:0007669"/>
    <property type="project" value="InterPro"/>
</dbReference>
<accession>A0A444J0A8</accession>
<evidence type="ECO:0000256" key="2">
    <source>
        <dbReference type="ARBA" id="ARBA00008034"/>
    </source>
</evidence>
<feature type="transmembrane region" description="Helical" evidence="7">
    <location>
        <begin position="79"/>
        <end position="98"/>
    </location>
</feature>
<dbReference type="Proteomes" id="UP000287853">
    <property type="component" value="Unassembled WGS sequence"/>
</dbReference>
<dbReference type="GO" id="GO:0010043">
    <property type="term" value="P:response to zinc ion"/>
    <property type="evidence" value="ECO:0007669"/>
    <property type="project" value="TreeGrafter"/>
</dbReference>
<dbReference type="AlphaFoldDB" id="A0A444J0A8"/>
<evidence type="ECO:0000256" key="6">
    <source>
        <dbReference type="RuleBase" id="RU003943"/>
    </source>
</evidence>
<dbReference type="InterPro" id="IPR037294">
    <property type="entry name" value="ABC_BtuC-like"/>
</dbReference>
<gene>
    <name evidence="8" type="ORF">H206_00290</name>
</gene>
<feature type="transmembrane region" description="Helical" evidence="7">
    <location>
        <begin position="188"/>
        <end position="207"/>
    </location>
</feature>
<evidence type="ECO:0000256" key="1">
    <source>
        <dbReference type="ARBA" id="ARBA00004141"/>
    </source>
</evidence>
<proteinExistence type="inferred from homology"/>